<dbReference type="PANTHER" id="PTHR32022:SF10">
    <property type="entry name" value="D-GLUTAMATE CYCLASE, MITOCHONDRIAL"/>
    <property type="match status" value="1"/>
</dbReference>
<dbReference type="InterPro" id="IPR038021">
    <property type="entry name" value="Putative_hydro-lyase"/>
</dbReference>
<organism evidence="1 2">
    <name type="scientific">Prolemur simus</name>
    <name type="common">Greater bamboo lemur</name>
    <name type="synonym">Hapalemur simus</name>
    <dbReference type="NCBI Taxonomy" id="1328070"/>
    <lineage>
        <taxon>Eukaryota</taxon>
        <taxon>Metazoa</taxon>
        <taxon>Chordata</taxon>
        <taxon>Craniata</taxon>
        <taxon>Vertebrata</taxon>
        <taxon>Euteleostomi</taxon>
        <taxon>Mammalia</taxon>
        <taxon>Eutheria</taxon>
        <taxon>Euarchontoglires</taxon>
        <taxon>Primates</taxon>
        <taxon>Strepsirrhini</taxon>
        <taxon>Lemuriformes</taxon>
        <taxon>Lemuridae</taxon>
        <taxon>Prolemur</taxon>
    </lineage>
</organism>
<dbReference type="GeneTree" id="ENSGT00940000169193"/>
<accession>A0A8C8ZY96</accession>
<keyword evidence="2" id="KW-1185">Reference proteome</keyword>
<reference evidence="1" key="1">
    <citation type="submission" date="2025-08" db="UniProtKB">
        <authorList>
            <consortium name="Ensembl"/>
        </authorList>
    </citation>
    <scope>IDENTIFICATION</scope>
</reference>
<dbReference type="Proteomes" id="UP000694414">
    <property type="component" value="Unplaced"/>
</dbReference>
<evidence type="ECO:0000313" key="1">
    <source>
        <dbReference type="Ensembl" id="ENSPSMP00000021501.1"/>
    </source>
</evidence>
<dbReference type="Gene3D" id="3.40.1640.10">
    <property type="entry name" value="PSTPO5379-like"/>
    <property type="match status" value="1"/>
</dbReference>
<protein>
    <recommendedName>
        <fullName evidence="3">D-glutamate cyclase, mitochondrial</fullName>
    </recommendedName>
</protein>
<dbReference type="Ensembl" id="ENSPSMT00000024925.1">
    <property type="protein sequence ID" value="ENSPSMP00000021501.1"/>
    <property type="gene ID" value="ENSPSMG00000015193.1"/>
</dbReference>
<name>A0A8C8ZY96_PROSS</name>
<evidence type="ECO:0000313" key="2">
    <source>
        <dbReference type="Proteomes" id="UP000694414"/>
    </source>
</evidence>
<dbReference type="AlphaFoldDB" id="A0A8C8ZY96"/>
<reference evidence="1" key="2">
    <citation type="submission" date="2025-09" db="UniProtKB">
        <authorList>
            <consortium name="Ensembl"/>
        </authorList>
    </citation>
    <scope>IDENTIFICATION</scope>
</reference>
<proteinExistence type="predicted"/>
<sequence length="84" mass="9136">MPLTLHLRSCLPSARCVILQKKLSIRNTSSMGGLRPASVVPLPNSLAAAFERFCQVNLGPLPLLGWSQPEEWMLPGRGAVPDSR</sequence>
<evidence type="ECO:0008006" key="3">
    <source>
        <dbReference type="Google" id="ProtNLM"/>
    </source>
</evidence>
<dbReference type="GO" id="GO:0006536">
    <property type="term" value="P:glutamate metabolic process"/>
    <property type="evidence" value="ECO:0007669"/>
    <property type="project" value="TreeGrafter"/>
</dbReference>
<dbReference type="SUPFAM" id="SSF160920">
    <property type="entry name" value="PSTPO5379-like"/>
    <property type="match status" value="1"/>
</dbReference>
<dbReference type="GO" id="GO:0047820">
    <property type="term" value="F:D-glutamate cyclase activity"/>
    <property type="evidence" value="ECO:0007669"/>
    <property type="project" value="TreeGrafter"/>
</dbReference>
<dbReference type="PANTHER" id="PTHR32022">
    <property type="entry name" value="D-GLUTAMATE CYCLASE, MITOCHONDRIAL"/>
    <property type="match status" value="1"/>
</dbReference>